<keyword evidence="2" id="KW-1133">Transmembrane helix</keyword>
<accession>A0AA51X7E4</accession>
<evidence type="ECO:0000256" key="2">
    <source>
        <dbReference type="SAM" id="Phobius"/>
    </source>
</evidence>
<proteinExistence type="predicted"/>
<organism evidence="3 4">
    <name type="scientific">Pleionea litopenaei</name>
    <dbReference type="NCBI Taxonomy" id="3070815"/>
    <lineage>
        <taxon>Bacteria</taxon>
        <taxon>Pseudomonadati</taxon>
        <taxon>Pseudomonadota</taxon>
        <taxon>Gammaproteobacteria</taxon>
        <taxon>Oceanospirillales</taxon>
        <taxon>Pleioneaceae</taxon>
        <taxon>Pleionea</taxon>
    </lineage>
</organism>
<dbReference type="EMBL" id="CP133548">
    <property type="protein sequence ID" value="WMS87025.1"/>
    <property type="molecule type" value="Genomic_DNA"/>
</dbReference>
<protein>
    <submittedName>
        <fullName evidence="3">Uncharacterized protein</fullName>
    </submittedName>
</protein>
<dbReference type="KEGG" id="plei:Q9312_17565"/>
<evidence type="ECO:0000313" key="4">
    <source>
        <dbReference type="Proteomes" id="UP001239782"/>
    </source>
</evidence>
<name>A0AA51X7E4_9GAMM</name>
<dbReference type="RefSeq" id="WP_309202163.1">
    <property type="nucleotide sequence ID" value="NZ_CP133548.1"/>
</dbReference>
<feature type="compositionally biased region" description="Low complexity" evidence="1">
    <location>
        <begin position="116"/>
        <end position="131"/>
    </location>
</feature>
<dbReference type="AlphaFoldDB" id="A0AA51X7E4"/>
<sequence>MSNENTPAVKRKASQLNITEYLRAEADNISDHVSEDRHARLMQTIRGYAKESEKSKLASTKPVRRKSSNRLTRISFVWPSLAVAMMLMLVLVVLINNGVENQGDSNGVTNTLVDHSPTNSSSTKSSPTESSLNGLSSPNKSQPLVASVELTQEYQAIQADWKKLSKQLTSL</sequence>
<gene>
    <name evidence="3" type="ORF">Q9312_17565</name>
</gene>
<feature type="region of interest" description="Disordered" evidence="1">
    <location>
        <begin position="106"/>
        <end position="140"/>
    </location>
</feature>
<evidence type="ECO:0000313" key="3">
    <source>
        <dbReference type="EMBL" id="WMS87025.1"/>
    </source>
</evidence>
<keyword evidence="2" id="KW-0472">Membrane</keyword>
<feature type="transmembrane region" description="Helical" evidence="2">
    <location>
        <begin position="74"/>
        <end position="95"/>
    </location>
</feature>
<reference evidence="3 4" key="1">
    <citation type="submission" date="2023-08" db="EMBL/GenBank/DDBJ databases">
        <title>Pleionea litopenaei sp. nov., isolated from stomach of juvenile Litopenaeus vannamei.</title>
        <authorList>
            <person name="Rho A.M."/>
            <person name="Hwang C.Y."/>
        </authorList>
    </citation>
    <scope>NUCLEOTIDE SEQUENCE [LARGE SCALE GENOMIC DNA]</scope>
    <source>
        <strain evidence="3 4">HL-JVS1</strain>
    </source>
</reference>
<keyword evidence="2" id="KW-0812">Transmembrane</keyword>
<dbReference type="Proteomes" id="UP001239782">
    <property type="component" value="Chromosome"/>
</dbReference>
<keyword evidence="4" id="KW-1185">Reference proteome</keyword>
<evidence type="ECO:0000256" key="1">
    <source>
        <dbReference type="SAM" id="MobiDB-lite"/>
    </source>
</evidence>